<feature type="region of interest" description="Disordered" evidence="1">
    <location>
        <begin position="1"/>
        <end position="117"/>
    </location>
</feature>
<accession>A0A806D8T4</accession>
<protein>
    <submittedName>
        <fullName evidence="2">Uncharacterized protein</fullName>
    </submittedName>
</protein>
<evidence type="ECO:0000256" key="1">
    <source>
        <dbReference type="SAM" id="MobiDB-lite"/>
    </source>
</evidence>
<proteinExistence type="predicted"/>
<organism evidence="2">
    <name type="scientific">Zymomonas mobilis subsp. mobilis (strain ATCC 31821 / ZM4 / CP4)</name>
    <dbReference type="NCBI Taxonomy" id="264203"/>
    <lineage>
        <taxon>Bacteria</taxon>
        <taxon>Pseudomonadati</taxon>
        <taxon>Pseudomonadota</taxon>
        <taxon>Alphaproteobacteria</taxon>
        <taxon>Sphingomonadales</taxon>
        <taxon>Zymomonadaceae</taxon>
        <taxon>Zymomonas</taxon>
    </lineage>
</organism>
<gene>
    <name evidence="2" type="ORF">ZZM4_0121</name>
</gene>
<sequence>MPRLKRPNLSTKGLPSKDIEEGDEGNGAVEESGKMVARNGKAKDGEDEAEIAKDKSAASKGDTRLGDIEDNSADNGAGARLGFGERTEDAERVAEEAESEEDRSALSEEDIGDDATK</sequence>
<keyword evidence="2" id="KW-0614">Plasmid</keyword>
<feature type="compositionally biased region" description="Acidic residues" evidence="1">
    <location>
        <begin position="96"/>
        <end position="117"/>
    </location>
</feature>
<dbReference type="EMBL" id="CP001884">
    <property type="protein sequence ID" value="ADC33890.1"/>
    <property type="molecule type" value="Genomic_DNA"/>
</dbReference>
<dbReference type="AlphaFoldDB" id="A0A806D8T4"/>
<feature type="compositionally biased region" description="Basic and acidic residues" evidence="1">
    <location>
        <begin position="50"/>
        <end position="67"/>
    </location>
</feature>
<reference evidence="2" key="1">
    <citation type="submission" date="2010-01" db="EMBL/GenBank/DDBJ databases">
        <title>Complete sequence of plasmid4 of Zymomonas mobilis subsp. mobilis ZM4.</title>
        <authorList>
            <consortium name="US DOE Joint Genome Institute"/>
            <person name="Lucas S."/>
            <person name="Copeland A."/>
            <person name="Lapidus A."/>
            <person name="Glavina del Rio T."/>
            <person name="Tice H."/>
            <person name="Bruce D."/>
            <person name="Goodwin L."/>
            <person name="Pitluck S."/>
            <person name="Balakireva M."/>
            <person name="Brettin T."/>
            <person name="Detter J.C."/>
            <person name="Han C."/>
            <person name="Larimer F."/>
            <person name="Land M."/>
            <person name="Hauser L."/>
            <person name="Kyrpides N."/>
            <person name="Mikhailova N."/>
            <person name="Pappas K."/>
        </authorList>
    </citation>
    <scope>NUCLEOTIDE SEQUENCE [LARGE SCALE GENOMIC DNA]</scope>
    <source>
        <strain evidence="2">ZM4</strain>
        <plasmid evidence="2">pZZM404</plasmid>
    </source>
</reference>
<evidence type="ECO:0000313" key="2">
    <source>
        <dbReference type="EMBL" id="ADC33890.1"/>
    </source>
</evidence>
<feature type="compositionally biased region" description="Basic and acidic residues" evidence="1">
    <location>
        <begin position="83"/>
        <end position="95"/>
    </location>
</feature>
<name>A0A806D8T4_ZYMMO</name>
<geneLocation type="plasmid" evidence="2">
    <name>pZZM404</name>
</geneLocation>